<feature type="region of interest" description="Disordered" evidence="1">
    <location>
        <begin position="47"/>
        <end position="96"/>
    </location>
</feature>
<dbReference type="Proteomes" id="UP000240429">
    <property type="component" value="Unassembled WGS sequence"/>
</dbReference>
<protein>
    <recommendedName>
        <fullName evidence="3">Septum formation-related domain-containing protein</fullName>
    </recommendedName>
</protein>
<evidence type="ECO:0000256" key="2">
    <source>
        <dbReference type="SAM" id="Phobius"/>
    </source>
</evidence>
<proteinExistence type="predicted"/>
<dbReference type="OrthoDB" id="4329522at2"/>
<dbReference type="AlphaFoldDB" id="A0A2P8PWU6"/>
<keyword evidence="2" id="KW-0812">Transmembrane</keyword>
<comment type="caution">
    <text evidence="4">The sequence shown here is derived from an EMBL/GenBank/DDBJ whole genome shotgun (WGS) entry which is preliminary data.</text>
</comment>
<gene>
    <name evidence="4" type="ORF">C6Y14_37260</name>
</gene>
<dbReference type="EMBL" id="PYBJ01000030">
    <property type="protein sequence ID" value="PSM38473.1"/>
    <property type="molecule type" value="Genomic_DNA"/>
</dbReference>
<dbReference type="InterPro" id="IPR026004">
    <property type="entry name" value="Septum_form"/>
</dbReference>
<evidence type="ECO:0000313" key="5">
    <source>
        <dbReference type="Proteomes" id="UP000240429"/>
    </source>
</evidence>
<dbReference type="Pfam" id="PF13845">
    <property type="entry name" value="Septum_form"/>
    <property type="match status" value="1"/>
</dbReference>
<feature type="transmembrane region" description="Helical" evidence="2">
    <location>
        <begin position="134"/>
        <end position="157"/>
    </location>
</feature>
<keyword evidence="5" id="KW-1185">Reference proteome</keyword>
<reference evidence="4 5" key="1">
    <citation type="submission" date="2018-03" db="EMBL/GenBank/DDBJ databases">
        <title>Streptomyces dioscori sp. nov., a novel endophytic actinobacterium isolated from bulbil of Dioscorea bulbifera L.</title>
        <authorList>
            <person name="Zhikuan W."/>
        </authorList>
    </citation>
    <scope>NUCLEOTIDE SEQUENCE [LARGE SCALE GENOMIC DNA]</scope>
    <source>
        <strain evidence="4 5">A217</strain>
    </source>
</reference>
<keyword evidence="2" id="KW-1133">Transmembrane helix</keyword>
<keyword evidence="2" id="KW-0472">Membrane</keyword>
<organism evidence="4 5">
    <name type="scientific">Streptomyces dioscori</name>
    <dbReference type="NCBI Taxonomy" id="2109333"/>
    <lineage>
        <taxon>Bacteria</taxon>
        <taxon>Bacillati</taxon>
        <taxon>Actinomycetota</taxon>
        <taxon>Actinomycetes</taxon>
        <taxon>Kitasatosporales</taxon>
        <taxon>Streptomycetaceae</taxon>
        <taxon>Streptomyces</taxon>
        <taxon>Streptomyces aurantiacus group</taxon>
    </lineage>
</organism>
<feature type="domain" description="Septum formation-related" evidence="3">
    <location>
        <begin position="217"/>
        <end position="384"/>
    </location>
</feature>
<sequence length="399" mass="42778">MRLLGVSGDDYRPPAPVGQFERIPLYRRVAAGLFGVDLERPFVRGEIGPRAGTETESSVEPKGTLTRDRSTRASDTFLPFSKGTPEESEYREPPLVPEILGTSSSEISEDGGYSGPEIVGPTRALFPFPFGHAAVWQAAAACVFVLVLTLGGISITLSRQPSGEVKPYGPGLSVDTPLAKGDCVSVRWPGAPFDGEPELRLVNCLGQEVYGQVMGTVSAATATEARLTGRGRCEQLTEETRKKLADVRSYAAVPTRAGFEAAGRRTACLLLDARGKPLFGPIGEHRPLGMRFSDTATMQKRDCLDRVSDNEAELVSCSGPHREQVLGFHRMSPGTTLAEARGRATEACQKHEPPSDYGYDPKLYTSSSWVGNSAWSSGTHSVVCTAVRKDGGTMGEGEP</sequence>
<evidence type="ECO:0000256" key="1">
    <source>
        <dbReference type="SAM" id="MobiDB-lite"/>
    </source>
</evidence>
<evidence type="ECO:0000313" key="4">
    <source>
        <dbReference type="EMBL" id="PSM38473.1"/>
    </source>
</evidence>
<evidence type="ECO:0000259" key="3">
    <source>
        <dbReference type="Pfam" id="PF13845"/>
    </source>
</evidence>
<name>A0A2P8PWU6_9ACTN</name>
<accession>A0A2P8PWU6</accession>